<evidence type="ECO:0000256" key="3">
    <source>
        <dbReference type="SAM" id="Phobius"/>
    </source>
</evidence>
<keyword evidence="3" id="KW-0812">Transmembrane</keyword>
<feature type="transmembrane region" description="Helical" evidence="3">
    <location>
        <begin position="335"/>
        <end position="358"/>
    </location>
</feature>
<evidence type="ECO:0000256" key="2">
    <source>
        <dbReference type="SAM" id="MobiDB-lite"/>
    </source>
</evidence>
<reference evidence="6" key="1">
    <citation type="submission" date="2025-08" db="UniProtKB">
        <authorList>
            <consortium name="RefSeq"/>
        </authorList>
    </citation>
    <scope>IDENTIFICATION</scope>
</reference>
<feature type="transmembrane region" description="Helical" evidence="3">
    <location>
        <begin position="107"/>
        <end position="127"/>
    </location>
</feature>
<dbReference type="InterPro" id="IPR011701">
    <property type="entry name" value="MFS"/>
</dbReference>
<feature type="transmembrane region" description="Helical" evidence="3">
    <location>
        <begin position="42"/>
        <end position="61"/>
    </location>
</feature>
<dbReference type="PANTHER" id="PTHR11360">
    <property type="entry name" value="MONOCARBOXYLATE TRANSPORTER"/>
    <property type="match status" value="1"/>
</dbReference>
<evidence type="ECO:0000313" key="5">
    <source>
        <dbReference type="Proteomes" id="UP001165740"/>
    </source>
</evidence>
<dbReference type="InterPro" id="IPR036259">
    <property type="entry name" value="MFS_trans_sf"/>
</dbReference>
<comment type="subcellular location">
    <subcellularLocation>
        <location evidence="1">Membrane</location>
        <topology evidence="1">Multi-pass membrane protein</topology>
    </subcellularLocation>
</comment>
<feature type="transmembrane region" description="Helical" evidence="3">
    <location>
        <begin position="81"/>
        <end position="100"/>
    </location>
</feature>
<feature type="transmembrane region" description="Helical" evidence="3">
    <location>
        <begin position="167"/>
        <end position="189"/>
    </location>
</feature>
<dbReference type="OrthoDB" id="6286464at2759"/>
<dbReference type="AlphaFoldDB" id="A0A9U8E6V0"/>
<protein>
    <submittedName>
        <fullName evidence="6">Monocarboxylate transporter 12-B-like</fullName>
    </submittedName>
</protein>
<feature type="transmembrane region" description="Helical" evidence="3">
    <location>
        <begin position="463"/>
        <end position="482"/>
    </location>
</feature>
<feature type="transmembrane region" description="Helical" evidence="3">
    <location>
        <begin position="403"/>
        <end position="419"/>
    </location>
</feature>
<sequence length="533" mass="58487">MGDLFKGTSLDDEDHSFSQTATVPTEGMKNSERDCRAPDGGYGWLVVLGCFVMHIIIGGLDRSEGVFFLLLLDTFGESVQLTSWPGAVVCTLQLTLGPLANAFSTRYSVRASVMVGGVLASLGLILNSFATNIYFLFFTHAIIGGVGRGLAYTPGLSLVGLYFDKRVGLATGLGTSGVGLGTFVIVPLVHFFTVYYGYTGTYLIIGGLAAHLLVAAMLFRPPSFHYKFTRRHEYTTQNSTKNIPAEDLEQENFIHEKHDPETNSGFISNDKDLIPHPDPYSVIKTQQKQERRLCTRMSHSIVSSMQICFPRDNYRESKENSRKLFHLYLLKKPPFTLFCISIWLFTMAFRAAFTFMPALVKSKGISESEAAMALSVAGAVDSLGRILSGLILDTTLLRPYRPVLYTLIIFGVAAVAFVLPTLNSIASFCVFCALYGFFTGAFISQKSVILVDILEPKHVSNSLGLLIGFQGFGNLLGPPLAGYLKDNLGTFDEAFYLGGGLLAVSGVLMLISNCFLRFDKRKKRKCLSISARH</sequence>
<keyword evidence="5" id="KW-1185">Reference proteome</keyword>
<dbReference type="GO" id="GO:0016020">
    <property type="term" value="C:membrane"/>
    <property type="evidence" value="ECO:0007669"/>
    <property type="project" value="UniProtKB-SubCell"/>
</dbReference>
<evidence type="ECO:0000256" key="1">
    <source>
        <dbReference type="ARBA" id="ARBA00004141"/>
    </source>
</evidence>
<organism evidence="5 6">
    <name type="scientific">Biomphalaria glabrata</name>
    <name type="common">Bloodfluke planorb</name>
    <name type="synonym">Freshwater snail</name>
    <dbReference type="NCBI Taxonomy" id="6526"/>
    <lineage>
        <taxon>Eukaryota</taxon>
        <taxon>Metazoa</taxon>
        <taxon>Spiralia</taxon>
        <taxon>Lophotrochozoa</taxon>
        <taxon>Mollusca</taxon>
        <taxon>Gastropoda</taxon>
        <taxon>Heterobranchia</taxon>
        <taxon>Euthyneura</taxon>
        <taxon>Panpulmonata</taxon>
        <taxon>Hygrophila</taxon>
        <taxon>Lymnaeoidea</taxon>
        <taxon>Planorbidae</taxon>
        <taxon>Biomphalaria</taxon>
    </lineage>
</organism>
<dbReference type="KEGG" id="bgt:106061852"/>
<proteinExistence type="predicted"/>
<feature type="domain" description="Major facilitator superfamily (MFS) profile" evidence="4">
    <location>
        <begin position="42"/>
        <end position="517"/>
    </location>
</feature>
<dbReference type="PANTHER" id="PTHR11360:SF284">
    <property type="entry name" value="EG:103B4.3 PROTEIN-RELATED"/>
    <property type="match status" value="1"/>
</dbReference>
<feature type="region of interest" description="Disordered" evidence="2">
    <location>
        <begin position="1"/>
        <end position="32"/>
    </location>
</feature>
<dbReference type="GeneID" id="106061852"/>
<dbReference type="OMA" id="GKYIGIQ"/>
<gene>
    <name evidence="6" type="primary">LOC106061852</name>
</gene>
<dbReference type="PROSITE" id="PS50850">
    <property type="entry name" value="MFS"/>
    <property type="match status" value="1"/>
</dbReference>
<feature type="transmembrane region" description="Helical" evidence="3">
    <location>
        <begin position="195"/>
        <end position="219"/>
    </location>
</feature>
<evidence type="ECO:0000313" key="6">
    <source>
        <dbReference type="RefSeq" id="XP_013075524.2"/>
    </source>
</evidence>
<name>A0A9U8E6V0_BIOGL</name>
<dbReference type="CDD" id="cd17352">
    <property type="entry name" value="MFS_MCT_SLC16"/>
    <property type="match status" value="1"/>
</dbReference>
<dbReference type="Proteomes" id="UP001165740">
    <property type="component" value="Chromosome 12"/>
</dbReference>
<dbReference type="SUPFAM" id="SSF103473">
    <property type="entry name" value="MFS general substrate transporter"/>
    <property type="match status" value="1"/>
</dbReference>
<keyword evidence="3" id="KW-1133">Transmembrane helix</keyword>
<feature type="transmembrane region" description="Helical" evidence="3">
    <location>
        <begin position="370"/>
        <end position="391"/>
    </location>
</feature>
<feature type="transmembrane region" description="Helical" evidence="3">
    <location>
        <begin position="494"/>
        <end position="516"/>
    </location>
</feature>
<dbReference type="Pfam" id="PF07690">
    <property type="entry name" value="MFS_1"/>
    <property type="match status" value="1"/>
</dbReference>
<feature type="transmembrane region" description="Helical" evidence="3">
    <location>
        <begin position="133"/>
        <end position="155"/>
    </location>
</feature>
<feature type="transmembrane region" description="Helical" evidence="3">
    <location>
        <begin position="425"/>
        <end position="443"/>
    </location>
</feature>
<dbReference type="RefSeq" id="XP_013075524.2">
    <property type="nucleotide sequence ID" value="XM_013220070.2"/>
</dbReference>
<accession>A0A9U8E6V0</accession>
<dbReference type="Gene3D" id="1.20.1250.20">
    <property type="entry name" value="MFS general substrate transporter like domains"/>
    <property type="match status" value="1"/>
</dbReference>
<keyword evidence="3" id="KW-0472">Membrane</keyword>
<evidence type="ECO:0000259" key="4">
    <source>
        <dbReference type="PROSITE" id="PS50850"/>
    </source>
</evidence>
<dbReference type="InterPro" id="IPR050327">
    <property type="entry name" value="Proton-linked_MCT"/>
</dbReference>
<dbReference type="InterPro" id="IPR020846">
    <property type="entry name" value="MFS_dom"/>
</dbReference>
<dbReference type="GO" id="GO:0008028">
    <property type="term" value="F:monocarboxylic acid transmembrane transporter activity"/>
    <property type="evidence" value="ECO:0007669"/>
    <property type="project" value="TreeGrafter"/>
</dbReference>